<protein>
    <recommendedName>
        <fullName evidence="7">Adenosylmethionine-8-amino-7-oxononanoate aminotransferase</fullName>
        <ecNumber evidence="7">2.6.1.62</ecNumber>
    </recommendedName>
    <alternativeName>
        <fullName evidence="7">7,8-diamino-pelargonic acid aminotransferase</fullName>
        <shortName evidence="7">DAPA AT</shortName>
        <shortName evidence="7">DAPA aminotransferase</shortName>
    </alternativeName>
    <alternativeName>
        <fullName evidence="7">7,8-diaminononanoate synthase</fullName>
        <shortName evidence="7">DANS</shortName>
    </alternativeName>
    <alternativeName>
        <fullName evidence="7">Diaminopelargonic acid synthase</fullName>
    </alternativeName>
</protein>
<gene>
    <name evidence="7" type="primary">bioA</name>
    <name evidence="9" type="ORF">EV215_1395</name>
</gene>
<dbReference type="SUPFAM" id="SSF53383">
    <property type="entry name" value="PLP-dependent transferases"/>
    <property type="match status" value="1"/>
</dbReference>
<reference evidence="9 10" key="1">
    <citation type="submission" date="2019-03" db="EMBL/GenBank/DDBJ databases">
        <title>Genomic Encyclopedia of Type Strains, Phase IV (KMG-IV): sequencing the most valuable type-strain genomes for metagenomic binning, comparative biology and taxonomic classification.</title>
        <authorList>
            <person name="Goeker M."/>
        </authorList>
    </citation>
    <scope>NUCLEOTIDE SEQUENCE [LARGE SCALE GENOMIC DNA]</scope>
    <source>
        <strain evidence="9 10">DSM 100055</strain>
    </source>
</reference>
<feature type="binding site" evidence="7">
    <location>
        <position position="310"/>
    </location>
    <ligand>
        <name>substrate</name>
    </ligand>
</feature>
<evidence type="ECO:0000256" key="6">
    <source>
        <dbReference type="ARBA" id="ARBA00022898"/>
    </source>
</evidence>
<evidence type="ECO:0000256" key="5">
    <source>
        <dbReference type="ARBA" id="ARBA00022756"/>
    </source>
</evidence>
<keyword evidence="3 7" id="KW-0808">Transferase</keyword>
<keyword evidence="8" id="KW-0175">Coiled coil</keyword>
<keyword evidence="2 7" id="KW-0032">Aminotransferase</keyword>
<dbReference type="InterPro" id="IPR015421">
    <property type="entry name" value="PyrdxlP-dep_Trfase_major"/>
</dbReference>
<dbReference type="CDD" id="cd00610">
    <property type="entry name" value="OAT_like"/>
    <property type="match status" value="1"/>
</dbReference>
<evidence type="ECO:0000256" key="1">
    <source>
        <dbReference type="ARBA" id="ARBA00001933"/>
    </source>
</evidence>
<feature type="site" description="Participates in the substrate recognition with KAPA and in a stacking interaction with the adenine ring of SAM" evidence="7">
    <location>
        <position position="13"/>
    </location>
</feature>
<dbReference type="EMBL" id="SOBG01000005">
    <property type="protein sequence ID" value="TDT69852.1"/>
    <property type="molecule type" value="Genomic_DNA"/>
</dbReference>
<keyword evidence="10" id="KW-1185">Reference proteome</keyword>
<feature type="binding site" evidence="7">
    <location>
        <begin position="311"/>
        <end position="312"/>
    </location>
    <ligand>
        <name>pyridoxal 5'-phosphate</name>
        <dbReference type="ChEBI" id="CHEBI:597326"/>
    </ligand>
</feature>
<evidence type="ECO:0000256" key="2">
    <source>
        <dbReference type="ARBA" id="ARBA00022576"/>
    </source>
</evidence>
<dbReference type="GO" id="GO:0004141">
    <property type="term" value="F:dethiobiotin synthase activity"/>
    <property type="evidence" value="ECO:0007669"/>
    <property type="project" value="TreeGrafter"/>
</dbReference>
<dbReference type="RefSeq" id="WP_134113263.1">
    <property type="nucleotide sequence ID" value="NZ_SOBG01000005.1"/>
</dbReference>
<feature type="binding site" evidence="7">
    <location>
        <position position="247"/>
    </location>
    <ligand>
        <name>pyridoxal 5'-phosphate</name>
        <dbReference type="ChEBI" id="CHEBI:597326"/>
    </ligand>
</feature>
<comment type="cofactor">
    <cofactor evidence="1 7">
        <name>pyridoxal 5'-phosphate</name>
        <dbReference type="ChEBI" id="CHEBI:597326"/>
    </cofactor>
</comment>
<evidence type="ECO:0000256" key="4">
    <source>
        <dbReference type="ARBA" id="ARBA00022691"/>
    </source>
</evidence>
<evidence type="ECO:0000313" key="9">
    <source>
        <dbReference type="EMBL" id="TDT69852.1"/>
    </source>
</evidence>
<organism evidence="9 10">
    <name type="scientific">Hypnocyclicus thermotrophus</name>
    <dbReference type="NCBI Taxonomy" id="1627895"/>
    <lineage>
        <taxon>Bacteria</taxon>
        <taxon>Fusobacteriati</taxon>
        <taxon>Fusobacteriota</taxon>
        <taxon>Fusobacteriia</taxon>
        <taxon>Fusobacteriales</taxon>
        <taxon>Fusobacteriaceae</taxon>
        <taxon>Hypnocyclicus</taxon>
    </lineage>
</organism>
<feature type="modified residue" description="N6-(pyridoxal phosphate)lysine" evidence="7">
    <location>
        <position position="276"/>
    </location>
</feature>
<dbReference type="Gene3D" id="3.90.1150.10">
    <property type="entry name" value="Aspartate Aminotransferase, domain 1"/>
    <property type="match status" value="1"/>
</dbReference>
<dbReference type="Gene3D" id="3.40.640.10">
    <property type="entry name" value="Type I PLP-dependent aspartate aminotransferase-like (Major domain)"/>
    <property type="match status" value="1"/>
</dbReference>
<dbReference type="InterPro" id="IPR005814">
    <property type="entry name" value="Aminotrans_3"/>
</dbReference>
<evidence type="ECO:0000313" key="10">
    <source>
        <dbReference type="Proteomes" id="UP000294678"/>
    </source>
</evidence>
<dbReference type="PANTHER" id="PTHR42684">
    <property type="entry name" value="ADENOSYLMETHIONINE-8-AMINO-7-OXONONANOATE AMINOTRANSFERASE"/>
    <property type="match status" value="1"/>
</dbReference>
<comment type="similarity">
    <text evidence="7">Belongs to the class-III pyridoxal-phosphate-dependent aminotransferase family. BioA subfamily.</text>
</comment>
<dbReference type="PANTHER" id="PTHR42684:SF3">
    <property type="entry name" value="ADENOSYLMETHIONINE-8-AMINO-7-OXONONANOATE AMINOTRANSFERASE"/>
    <property type="match status" value="1"/>
</dbReference>
<dbReference type="Pfam" id="PF00202">
    <property type="entry name" value="Aminotran_3"/>
    <property type="match status" value="1"/>
</dbReference>
<dbReference type="PROSITE" id="PS00600">
    <property type="entry name" value="AA_TRANSFER_CLASS_3"/>
    <property type="match status" value="1"/>
</dbReference>
<dbReference type="GO" id="GO:0004015">
    <property type="term" value="F:adenosylmethionine-8-amino-7-oxononanoate transaminase activity"/>
    <property type="evidence" value="ECO:0007669"/>
    <property type="project" value="UniProtKB-UniRule"/>
</dbReference>
<feature type="binding site" evidence="7">
    <location>
        <position position="276"/>
    </location>
    <ligand>
        <name>substrate</name>
    </ligand>
</feature>
<proteinExistence type="inferred from homology"/>
<dbReference type="NCBIfam" id="TIGR00508">
    <property type="entry name" value="bioA"/>
    <property type="match status" value="1"/>
</dbReference>
<evidence type="ECO:0000256" key="7">
    <source>
        <dbReference type="HAMAP-Rule" id="MF_00834"/>
    </source>
</evidence>
<accession>A0AA46I5X5</accession>
<feature type="binding site" evidence="7">
    <location>
        <position position="53"/>
    </location>
    <ligand>
        <name>substrate</name>
    </ligand>
</feature>
<feature type="binding site" evidence="7">
    <location>
        <position position="146"/>
    </location>
    <ligand>
        <name>substrate</name>
    </ligand>
</feature>
<comment type="pathway">
    <text evidence="7">Cofactor biosynthesis; biotin biosynthesis; 7,8-diaminononanoate from 8-amino-7-oxononanoate (SAM route): step 1/1.</text>
</comment>
<dbReference type="InterPro" id="IPR015424">
    <property type="entry name" value="PyrdxlP-dep_Trfase"/>
</dbReference>
<evidence type="ECO:0000256" key="8">
    <source>
        <dbReference type="SAM" id="Coils"/>
    </source>
</evidence>
<comment type="subcellular location">
    <subcellularLocation>
        <location evidence="7">Cytoplasm</location>
    </subcellularLocation>
</comment>
<evidence type="ECO:0000256" key="3">
    <source>
        <dbReference type="ARBA" id="ARBA00022679"/>
    </source>
</evidence>
<dbReference type="HAMAP" id="MF_00834">
    <property type="entry name" value="BioA"/>
    <property type="match status" value="1"/>
</dbReference>
<dbReference type="GO" id="GO:0005737">
    <property type="term" value="C:cytoplasm"/>
    <property type="evidence" value="ECO:0007669"/>
    <property type="project" value="UniProtKB-SubCell"/>
</dbReference>
<dbReference type="InterPro" id="IPR015422">
    <property type="entry name" value="PyrdxlP-dep_Trfase_small"/>
</dbReference>
<comment type="function">
    <text evidence="7">Catalyzes the transfer of the alpha-amino group from S-adenosyl-L-methionine (SAM) to 7-keto-8-aminopelargonic acid (KAPA) to form 7,8-diaminopelargonic acid (DAPA). It is the only aminotransferase known to utilize SAM as an amino donor.</text>
</comment>
<dbReference type="InterPro" id="IPR005815">
    <property type="entry name" value="BioA"/>
</dbReference>
<sequence length="424" mass="48666">MEKIEDKNLWYPYAQMKTRKENFLVKGAQGVYIDIYHSEKKEEKKLIDAVSSWWCAAHGYNNKEINEAIKNQIDKFSHVMLGGLTHEIAQNASKKIVEITKEGLNHVFFSDSGSVGVEVALKMAIQYYKNKGDVSKNKIISLTHSYHGDTFKTMEIGDDPDYHFAFKEFFRDCYHIDAPKGLEANDDEIKRCINDLEKLLKEKSDKIAAFIVEPLIQAAGGFNFYSYKYLNEAKKLCEKYDILFIFDEVATGFGRTGKMFAMDYCDFTPDILVLGKALTGGYIGHAATVATTKVFKEFYSDDSEKAFMHGPTFMGNPLACSAILKSIELYEKNDYLSKIKNIEEIMRKKLINIKSNKIKDIRVFGATGVIEVGNSIFLRGLQEFAYEKGVWIRPFLNYAYIMPPYIIKEEELLKIINVLEEWFK</sequence>
<dbReference type="FunFam" id="3.40.640.10:FF:000004">
    <property type="entry name" value="Acetylornithine aminotransferase"/>
    <property type="match status" value="1"/>
</dbReference>
<dbReference type="NCBIfam" id="NF004624">
    <property type="entry name" value="PRK05964.1"/>
    <property type="match status" value="1"/>
</dbReference>
<dbReference type="GO" id="GO:0009102">
    <property type="term" value="P:biotin biosynthetic process"/>
    <property type="evidence" value="ECO:0007669"/>
    <property type="project" value="UniProtKB-UniRule"/>
</dbReference>
<keyword evidence="6 7" id="KW-0663">Pyridoxal phosphate</keyword>
<dbReference type="GO" id="GO:0030170">
    <property type="term" value="F:pyridoxal phosphate binding"/>
    <property type="evidence" value="ECO:0007669"/>
    <property type="project" value="UniProtKB-UniRule"/>
</dbReference>
<dbReference type="AlphaFoldDB" id="A0AA46I5X5"/>
<comment type="caution">
    <text evidence="9">The sequence shown here is derived from an EMBL/GenBank/DDBJ whole genome shotgun (WGS) entry which is preliminary data.</text>
</comment>
<feature type="binding site" evidence="7">
    <location>
        <begin position="113"/>
        <end position="114"/>
    </location>
    <ligand>
        <name>pyridoxal 5'-phosphate</name>
        <dbReference type="ChEBI" id="CHEBI:597326"/>
    </ligand>
</feature>
<name>A0AA46I5X5_9FUSO</name>
<comment type="catalytic activity">
    <reaction evidence="7">
        <text>(8S)-8-amino-7-oxononanoate + S-adenosyl-L-methionine = S-adenosyl-4-methylsulfanyl-2-oxobutanoate + (7R,8S)-7,8-diammoniononanoate</text>
        <dbReference type="Rhea" id="RHEA:16861"/>
        <dbReference type="ChEBI" id="CHEBI:16490"/>
        <dbReference type="ChEBI" id="CHEBI:59789"/>
        <dbReference type="ChEBI" id="CHEBI:149468"/>
        <dbReference type="ChEBI" id="CHEBI:149469"/>
        <dbReference type="EC" id="2.6.1.62"/>
    </reaction>
</comment>
<dbReference type="EC" id="2.6.1.62" evidence="7"/>
<comment type="subunit">
    <text evidence="7">Homodimer.</text>
</comment>
<feature type="binding site" evidence="7">
    <location>
        <position position="393"/>
    </location>
    <ligand>
        <name>substrate</name>
    </ligand>
</feature>
<dbReference type="InterPro" id="IPR049704">
    <property type="entry name" value="Aminotrans_3_PPA_site"/>
</dbReference>
<keyword evidence="4 7" id="KW-0949">S-adenosyl-L-methionine</keyword>
<keyword evidence="5 7" id="KW-0093">Biotin biosynthesis</keyword>
<dbReference type="Proteomes" id="UP000294678">
    <property type="component" value="Unassembled WGS sequence"/>
</dbReference>
<feature type="coiled-coil region" evidence="8">
    <location>
        <begin position="182"/>
        <end position="213"/>
    </location>
</feature>
<keyword evidence="7" id="KW-0963">Cytoplasm</keyword>